<dbReference type="PANTHER" id="PTHR12149:SF8">
    <property type="entry name" value="PROTEIN-RIBULOSAMINE 3-KINASE"/>
    <property type="match status" value="1"/>
</dbReference>
<dbReference type="EMBL" id="FMYI01000001">
    <property type="protein sequence ID" value="SDB81706.1"/>
    <property type="molecule type" value="Genomic_DNA"/>
</dbReference>
<protein>
    <submittedName>
        <fullName evidence="2">Fructosamine-3-kinase</fullName>
    </submittedName>
</protein>
<reference evidence="3" key="1">
    <citation type="submission" date="2016-09" db="EMBL/GenBank/DDBJ databases">
        <authorList>
            <person name="Varghese N."/>
            <person name="Submissions S."/>
        </authorList>
    </citation>
    <scope>NUCLEOTIDE SEQUENCE [LARGE SCALE GENOMIC DNA]</scope>
    <source>
        <strain evidence="3">S5</strain>
    </source>
</reference>
<gene>
    <name evidence="2" type="ORF">SAMN05421734_101126</name>
</gene>
<dbReference type="STRING" id="1612202.SAMN05421734_101126"/>
<dbReference type="GO" id="GO:0016301">
    <property type="term" value="F:kinase activity"/>
    <property type="evidence" value="ECO:0007669"/>
    <property type="project" value="UniProtKB-UniRule"/>
</dbReference>
<dbReference type="PANTHER" id="PTHR12149">
    <property type="entry name" value="FRUCTOSAMINE 3 KINASE-RELATED PROTEIN"/>
    <property type="match status" value="1"/>
</dbReference>
<accession>A0A1G6GKK3</accession>
<dbReference type="RefSeq" id="WP_090791774.1">
    <property type="nucleotide sequence ID" value="NZ_FMYI01000001.1"/>
</dbReference>
<dbReference type="Gene3D" id="3.30.200.20">
    <property type="entry name" value="Phosphorylase Kinase, domain 1"/>
    <property type="match status" value="1"/>
</dbReference>
<dbReference type="Proteomes" id="UP000242949">
    <property type="component" value="Unassembled WGS sequence"/>
</dbReference>
<proteinExistence type="inferred from homology"/>
<name>A0A1G6GKK3_9BACI</name>
<evidence type="ECO:0000313" key="2">
    <source>
        <dbReference type="EMBL" id="SDB81706.1"/>
    </source>
</evidence>
<dbReference type="Gene3D" id="3.90.1200.10">
    <property type="match status" value="1"/>
</dbReference>
<dbReference type="AlphaFoldDB" id="A0A1G6GKK3"/>
<dbReference type="Pfam" id="PF03881">
    <property type="entry name" value="Fructosamin_kin"/>
    <property type="match status" value="1"/>
</dbReference>
<evidence type="ECO:0000256" key="1">
    <source>
        <dbReference type="PIRNR" id="PIRNR006221"/>
    </source>
</evidence>
<organism evidence="2 3">
    <name type="scientific">Pelagirhabdus alkalitolerans</name>
    <dbReference type="NCBI Taxonomy" id="1612202"/>
    <lineage>
        <taxon>Bacteria</taxon>
        <taxon>Bacillati</taxon>
        <taxon>Bacillota</taxon>
        <taxon>Bacilli</taxon>
        <taxon>Bacillales</taxon>
        <taxon>Bacillaceae</taxon>
        <taxon>Pelagirhabdus</taxon>
    </lineage>
</organism>
<dbReference type="InterPro" id="IPR016477">
    <property type="entry name" value="Fructo-/Ketosamine-3-kinase"/>
</dbReference>
<dbReference type="InterPro" id="IPR011009">
    <property type="entry name" value="Kinase-like_dom_sf"/>
</dbReference>
<keyword evidence="1 2" id="KW-0418">Kinase</keyword>
<evidence type="ECO:0000313" key="3">
    <source>
        <dbReference type="Proteomes" id="UP000242949"/>
    </source>
</evidence>
<keyword evidence="1" id="KW-0808">Transferase</keyword>
<keyword evidence="3" id="KW-1185">Reference proteome</keyword>
<dbReference type="OrthoDB" id="5291879at2"/>
<dbReference type="SUPFAM" id="SSF56112">
    <property type="entry name" value="Protein kinase-like (PK-like)"/>
    <property type="match status" value="1"/>
</dbReference>
<dbReference type="PIRSF" id="PIRSF006221">
    <property type="entry name" value="Ketosamine-3-kinase"/>
    <property type="match status" value="1"/>
</dbReference>
<comment type="similarity">
    <text evidence="1">Belongs to the fructosamine kinase family.</text>
</comment>
<sequence length="285" mass="32788">MEQAIKRAIEKIDHQLSIQSIKSVSGGDINQSFKVDTNAASFFVKANQNVTSDFFRFEKLGLDRLKETETVHIPTIYTIENDPHLMVMEWIDSTSSSPEASSQLGRELAQLHMQKQSAFGLDRDGYMGTLTQPNQLTDSWVDYYRDHRLKHQLNVGLKRGTMTKKRQKQLTQLMENLDHFVPDLTHASLLHGDLWGGNWLTSKNQTPFLIDPSIVYGDRHFELAFTELFGGFGNGFYDAYHDTFPIADYYEDIKPLYQLFHLLVHLNLFGDMYAAPVDRILTKYT</sequence>